<dbReference type="EMBL" id="MQWA01000001">
    <property type="protein sequence ID" value="PQJ28439.1"/>
    <property type="molecule type" value="Genomic_DNA"/>
</dbReference>
<name>A0A2S7U0A9_9BACT</name>
<dbReference type="OrthoDB" id="196280at2"/>
<dbReference type="RefSeq" id="WP_105042939.1">
    <property type="nucleotide sequence ID" value="NZ_MQWA01000001.1"/>
</dbReference>
<evidence type="ECO:0000313" key="3">
    <source>
        <dbReference type="Proteomes" id="UP000239907"/>
    </source>
</evidence>
<evidence type="ECO:0000313" key="2">
    <source>
        <dbReference type="EMBL" id="PQJ28439.1"/>
    </source>
</evidence>
<evidence type="ECO:0000259" key="1">
    <source>
        <dbReference type="Pfam" id="PF18475"/>
    </source>
</evidence>
<feature type="domain" description="PIN-like" evidence="1">
    <location>
        <begin position="5"/>
        <end position="105"/>
    </location>
</feature>
<proteinExistence type="predicted"/>
<dbReference type="AlphaFoldDB" id="A0A2S7U0A9"/>
<gene>
    <name evidence="2" type="ORF">BSZ32_07890</name>
</gene>
<dbReference type="Proteomes" id="UP000239907">
    <property type="component" value="Unassembled WGS sequence"/>
</dbReference>
<comment type="caution">
    <text evidence="2">The sequence shown here is derived from an EMBL/GenBank/DDBJ whole genome shotgun (WGS) entry which is preliminary data.</text>
</comment>
<dbReference type="Pfam" id="PF18475">
    <property type="entry name" value="PIN7"/>
    <property type="match status" value="1"/>
</dbReference>
<reference evidence="2 3" key="1">
    <citation type="submission" date="2016-12" db="EMBL/GenBank/DDBJ databases">
        <title>Study of bacterial adaptation to deep sea.</title>
        <authorList>
            <person name="Song J."/>
            <person name="Yoshizawa S."/>
            <person name="Kogure K."/>
        </authorList>
    </citation>
    <scope>NUCLEOTIDE SEQUENCE [LARGE SCALE GENOMIC DNA]</scope>
    <source>
        <strain evidence="2 3">SAORIC-165</strain>
    </source>
</reference>
<organism evidence="2 3">
    <name type="scientific">Rubritalea profundi</name>
    <dbReference type="NCBI Taxonomy" id="1658618"/>
    <lineage>
        <taxon>Bacteria</taxon>
        <taxon>Pseudomonadati</taxon>
        <taxon>Verrucomicrobiota</taxon>
        <taxon>Verrucomicrobiia</taxon>
        <taxon>Verrucomicrobiales</taxon>
        <taxon>Rubritaleaceae</taxon>
        <taxon>Rubritalea</taxon>
    </lineage>
</organism>
<protein>
    <recommendedName>
        <fullName evidence="1">PIN-like domain-containing protein</fullName>
    </recommendedName>
</protein>
<sequence>MKWVFVDYENVNSLDALKLSDYEWVILFCGPKDKKVNIDLASIAVGKVPKIEIVRIDKSAKDNLDFHLALYLGRYHELVDENVEFVVFSNDTGFDGIIGHMKTLGRKCKKVKQAAQQAKKAAKKSVKKAVKAATKKTTTKKASKKAVKKATSKEVDKKVTEKTNEGGEIQIKGNAQNLMEARISALKAFKKSPEKNWPTKESSLLHWLESSLAIDAELASLLMDSMKRLKYFSVADNKIVYSMDLSKVED</sequence>
<dbReference type="InterPro" id="IPR041494">
    <property type="entry name" value="PIN7"/>
</dbReference>
<keyword evidence="3" id="KW-1185">Reference proteome</keyword>
<accession>A0A2S7U0A9</accession>